<dbReference type="InterPro" id="IPR050923">
    <property type="entry name" value="Cell_Proc_Reg/RNA_Proc"/>
</dbReference>
<dbReference type="SMART" id="SM00240">
    <property type="entry name" value="FHA"/>
    <property type="match status" value="1"/>
</dbReference>
<feature type="region of interest" description="Disordered" evidence="1">
    <location>
        <begin position="544"/>
        <end position="670"/>
    </location>
</feature>
<feature type="compositionally biased region" description="Basic residues" evidence="1">
    <location>
        <begin position="623"/>
        <end position="637"/>
    </location>
</feature>
<dbReference type="SUPFAM" id="SSF49879">
    <property type="entry name" value="SMAD/FHA domain"/>
    <property type="match status" value="1"/>
</dbReference>
<feature type="compositionally biased region" description="Basic and acidic residues" evidence="1">
    <location>
        <begin position="603"/>
        <end position="614"/>
    </location>
</feature>
<evidence type="ECO:0000259" key="2">
    <source>
        <dbReference type="PROSITE" id="PS50006"/>
    </source>
</evidence>
<feature type="region of interest" description="Disordered" evidence="1">
    <location>
        <begin position="1"/>
        <end position="27"/>
    </location>
</feature>
<dbReference type="PROSITE" id="PS50006">
    <property type="entry name" value="FHA_DOMAIN"/>
    <property type="match status" value="1"/>
</dbReference>
<dbReference type="InterPro" id="IPR000253">
    <property type="entry name" value="FHA_dom"/>
</dbReference>
<accession>A0A7S0DMR5</accession>
<feature type="compositionally biased region" description="Basic and acidic residues" evidence="1">
    <location>
        <begin position="569"/>
        <end position="585"/>
    </location>
</feature>
<feature type="compositionally biased region" description="Basic and acidic residues" evidence="1">
    <location>
        <begin position="765"/>
        <end position="775"/>
    </location>
</feature>
<feature type="domain" description="FHA" evidence="2">
    <location>
        <begin position="157"/>
        <end position="207"/>
    </location>
</feature>
<feature type="region of interest" description="Disordered" evidence="1">
    <location>
        <begin position="756"/>
        <end position="775"/>
    </location>
</feature>
<gene>
    <name evidence="3" type="ORF">LAMO00422_LOCUS18800</name>
</gene>
<feature type="region of interest" description="Disordered" evidence="1">
    <location>
        <begin position="42"/>
        <end position="110"/>
    </location>
</feature>
<dbReference type="PANTHER" id="PTHR23308">
    <property type="entry name" value="NUCLEAR INHIBITOR OF PROTEIN PHOSPHATASE-1"/>
    <property type="match status" value="1"/>
</dbReference>
<feature type="region of interest" description="Disordered" evidence="1">
    <location>
        <begin position="686"/>
        <end position="745"/>
    </location>
</feature>
<dbReference type="Pfam" id="PF00498">
    <property type="entry name" value="FHA"/>
    <property type="match status" value="1"/>
</dbReference>
<feature type="compositionally biased region" description="Basic and acidic residues" evidence="1">
    <location>
        <begin position="713"/>
        <end position="726"/>
    </location>
</feature>
<feature type="compositionally biased region" description="Basic and acidic residues" evidence="1">
    <location>
        <begin position="94"/>
        <end position="104"/>
    </location>
</feature>
<dbReference type="EMBL" id="HBEM01027606">
    <property type="protein sequence ID" value="CAD8459842.1"/>
    <property type="molecule type" value="Transcribed_RNA"/>
</dbReference>
<dbReference type="Gene3D" id="2.60.200.20">
    <property type="match status" value="1"/>
</dbReference>
<feature type="compositionally biased region" description="Basic and acidic residues" evidence="1">
    <location>
        <begin position="48"/>
        <end position="74"/>
    </location>
</feature>
<evidence type="ECO:0000313" key="3">
    <source>
        <dbReference type="EMBL" id="CAD8459842.1"/>
    </source>
</evidence>
<proteinExistence type="predicted"/>
<evidence type="ECO:0000256" key="1">
    <source>
        <dbReference type="SAM" id="MobiDB-lite"/>
    </source>
</evidence>
<feature type="compositionally biased region" description="Basic and acidic residues" evidence="1">
    <location>
        <begin position="638"/>
        <end position="651"/>
    </location>
</feature>
<dbReference type="InterPro" id="IPR008984">
    <property type="entry name" value="SMAD_FHA_dom_sf"/>
</dbReference>
<reference evidence="3" key="1">
    <citation type="submission" date="2021-01" db="EMBL/GenBank/DDBJ databases">
        <authorList>
            <person name="Corre E."/>
            <person name="Pelletier E."/>
            <person name="Niang G."/>
            <person name="Scheremetjew M."/>
            <person name="Finn R."/>
            <person name="Kale V."/>
            <person name="Holt S."/>
            <person name="Cochrane G."/>
            <person name="Meng A."/>
            <person name="Brown T."/>
            <person name="Cohen L."/>
        </authorList>
    </citation>
    <scope>NUCLEOTIDE SEQUENCE</scope>
    <source>
        <strain evidence="3">CCMP2058</strain>
    </source>
</reference>
<sequence>MSGSNPLAPPTAKKPRKAIGPSAGEAAQEQELLALARSIRSKASSAFRRAEPIQDPDIHLRRPEPKPEVTKDGFTKPMMLEPKNKPSIISAPKLSRERSKDLRKPAPRKASVKNIDAPKLKYDEPFWSALPAAEFGFDILKNGTIVSEFPIDLKPFIVVGRHPSCDLVLQHQSISRQHCVLQHREGGLVYLYELGSTHGTKVNKKKIPPRDHFQINIGDVIKFGESSRLYILTGPDDLAPVAPERVLPEHVRMKMRMAKQRQAEEKKKKDMAEKMDLTEMTWGMGDEERMTSLYEKDDPLEGFKPKTDRQKKLWERIEAKQRKIDNIKIEMSTLSKKRSVQGELTEGQERALQRCETRISQLGEIIESIKETLREELDLAYRRSTGTSLKKKRKKLLKKARQAALSDSDDDFYDRTQSTRTKESAAKNKIANFSAGGEDRMAAARLDIASLKKEIEGIVAKKTKLEMYIQSVRREEKKKGKVDSLDAFMNTVDQSLKSESARRSQKELSVLQDKLKHYQTALAFKQKQQSGSAKAGFSLPAIQNKKRTFRRSDMPAPAKVESDEEAEEDYRMKKVTDTGRPDSARAESVSSVLSRMPKMKKKIEKEIEERKRLALEGFEAGPKRRNKDKKKSKKKEMKSRVEEKDVEGSENKEEDDSGEAPVPKLDNDTLRERYKALFDKMRRDEETAATLTRLPGVQKDDQVGLIIRKKKRPKDEENKSAGDRRAKVPRRSKIGPAVVPMSTGEDTAQWQDIAWAPPKNQSGDGRTHLNEKFGY</sequence>
<dbReference type="CDD" id="cd22677">
    <property type="entry name" value="FHA_Kanadaptin"/>
    <property type="match status" value="1"/>
</dbReference>
<protein>
    <recommendedName>
        <fullName evidence="2">FHA domain-containing protein</fullName>
    </recommendedName>
</protein>
<dbReference type="AlphaFoldDB" id="A0A7S0DMR5"/>
<organism evidence="3">
    <name type="scientific">Amorphochlora amoebiformis</name>
    <dbReference type="NCBI Taxonomy" id="1561963"/>
    <lineage>
        <taxon>Eukaryota</taxon>
        <taxon>Sar</taxon>
        <taxon>Rhizaria</taxon>
        <taxon>Cercozoa</taxon>
        <taxon>Chlorarachniophyceae</taxon>
        <taxon>Amorphochlora</taxon>
    </lineage>
</organism>
<name>A0A7S0DMR5_9EUKA</name>